<dbReference type="SUPFAM" id="SSF81342">
    <property type="entry name" value="Transmembrane di-heme cytochromes"/>
    <property type="match status" value="1"/>
</dbReference>
<dbReference type="InterPro" id="IPR016174">
    <property type="entry name" value="Di-haem_cyt_TM"/>
</dbReference>
<keyword evidence="5 6" id="KW-0472">Membrane</keyword>
<dbReference type="GO" id="GO:0022904">
    <property type="term" value="P:respiratory electron transport chain"/>
    <property type="evidence" value="ECO:0007669"/>
    <property type="project" value="InterPro"/>
</dbReference>
<sequence>MFQTVSILALLATLIGVIVHWFAFPATSECRGGSGVIRGLVHAFSLLLIEQRSSFLGALKKLCYLLAVVCFVVLAFTGFWPLLVRGESHISGYLMMIHATFAPIFAFCLAVLAITWASRYRFVVGDCPCVQRLLRRVTRLHIATPEGACRCASTVQKTAFWAIVVLALPLILSIVLSMFPLFGTYYQELALAIHRWTSVVFFIAVILHTYLAVRVRMAQ</sequence>
<gene>
    <name evidence="8" type="ORF">QJ522_07135</name>
</gene>
<keyword evidence="4 6" id="KW-1133">Transmembrane helix</keyword>
<reference evidence="8" key="1">
    <citation type="submission" date="2023-05" db="EMBL/GenBank/DDBJ databases">
        <title>Anaerotaeda fermentans gen. nov., sp. nov., a novel anaerobic planctomycete of the new family within the order Sedimentisphaerales isolated from Taman Peninsula, Russia.</title>
        <authorList>
            <person name="Khomyakova M.A."/>
            <person name="Merkel A.Y."/>
            <person name="Slobodkin A.I."/>
        </authorList>
    </citation>
    <scope>NUCLEOTIDE SEQUENCE</scope>
    <source>
        <strain evidence="8">M17dextr</strain>
    </source>
</reference>
<proteinExistence type="predicted"/>
<dbReference type="GO" id="GO:0009055">
    <property type="term" value="F:electron transfer activity"/>
    <property type="evidence" value="ECO:0007669"/>
    <property type="project" value="InterPro"/>
</dbReference>
<feature type="transmembrane region" description="Helical" evidence="6">
    <location>
        <begin position="7"/>
        <end position="26"/>
    </location>
</feature>
<dbReference type="AlphaFoldDB" id="A0AAW6TTD4"/>
<evidence type="ECO:0000259" key="7">
    <source>
        <dbReference type="Pfam" id="PF01292"/>
    </source>
</evidence>
<dbReference type="SUPFAM" id="SSF144091">
    <property type="entry name" value="Rhomboid-like"/>
    <property type="match status" value="1"/>
</dbReference>
<evidence type="ECO:0000313" key="9">
    <source>
        <dbReference type="Proteomes" id="UP001431776"/>
    </source>
</evidence>
<accession>A0AAW6TTD4</accession>
<evidence type="ECO:0000256" key="5">
    <source>
        <dbReference type="ARBA" id="ARBA00023136"/>
    </source>
</evidence>
<evidence type="ECO:0000256" key="4">
    <source>
        <dbReference type="ARBA" id="ARBA00022989"/>
    </source>
</evidence>
<comment type="subcellular location">
    <subcellularLocation>
        <location evidence="1">Cell membrane</location>
        <topology evidence="1">Multi-pass membrane protein</topology>
    </subcellularLocation>
</comment>
<keyword evidence="2" id="KW-1003">Cell membrane</keyword>
<evidence type="ECO:0000256" key="3">
    <source>
        <dbReference type="ARBA" id="ARBA00022692"/>
    </source>
</evidence>
<keyword evidence="9" id="KW-1185">Reference proteome</keyword>
<keyword evidence="3 6" id="KW-0812">Transmembrane</keyword>
<evidence type="ECO:0000256" key="2">
    <source>
        <dbReference type="ARBA" id="ARBA00022475"/>
    </source>
</evidence>
<feature type="domain" description="Cytochrome b561 bacterial/Ni-hydrogenase" evidence="7">
    <location>
        <begin position="66"/>
        <end position="215"/>
    </location>
</feature>
<evidence type="ECO:0000313" key="8">
    <source>
        <dbReference type="EMBL" id="MDI6448815.1"/>
    </source>
</evidence>
<dbReference type="RefSeq" id="WP_349244223.1">
    <property type="nucleotide sequence ID" value="NZ_JASCXX010000006.1"/>
</dbReference>
<dbReference type="InterPro" id="IPR035952">
    <property type="entry name" value="Rhomboid-like_sf"/>
</dbReference>
<protein>
    <submittedName>
        <fullName evidence="8">Cytochrome b/b6 domain-containing protein</fullName>
    </submittedName>
</protein>
<organism evidence="8 9">
    <name type="scientific">Anaerobaca lacustris</name>
    <dbReference type="NCBI Taxonomy" id="3044600"/>
    <lineage>
        <taxon>Bacteria</taxon>
        <taxon>Pseudomonadati</taxon>
        <taxon>Planctomycetota</taxon>
        <taxon>Phycisphaerae</taxon>
        <taxon>Sedimentisphaerales</taxon>
        <taxon>Anaerobacaceae</taxon>
        <taxon>Anaerobaca</taxon>
    </lineage>
</organism>
<dbReference type="EMBL" id="JASCXX010000006">
    <property type="protein sequence ID" value="MDI6448815.1"/>
    <property type="molecule type" value="Genomic_DNA"/>
</dbReference>
<name>A0AAW6TTD4_9BACT</name>
<dbReference type="Proteomes" id="UP001431776">
    <property type="component" value="Unassembled WGS sequence"/>
</dbReference>
<dbReference type="InterPro" id="IPR011577">
    <property type="entry name" value="Cyt_b561_bac/Ni-Hgenase"/>
</dbReference>
<dbReference type="GO" id="GO:0005886">
    <property type="term" value="C:plasma membrane"/>
    <property type="evidence" value="ECO:0007669"/>
    <property type="project" value="UniProtKB-SubCell"/>
</dbReference>
<comment type="caution">
    <text evidence="8">The sequence shown here is derived from an EMBL/GenBank/DDBJ whole genome shotgun (WGS) entry which is preliminary data.</text>
</comment>
<feature type="transmembrane region" description="Helical" evidence="6">
    <location>
        <begin position="160"/>
        <end position="181"/>
    </location>
</feature>
<feature type="transmembrane region" description="Helical" evidence="6">
    <location>
        <begin position="32"/>
        <end position="50"/>
    </location>
</feature>
<feature type="transmembrane region" description="Helical" evidence="6">
    <location>
        <begin position="62"/>
        <end position="84"/>
    </location>
</feature>
<dbReference type="Gene3D" id="1.20.950.20">
    <property type="entry name" value="Transmembrane di-heme cytochromes, Chain C"/>
    <property type="match status" value="1"/>
</dbReference>
<evidence type="ECO:0000256" key="6">
    <source>
        <dbReference type="SAM" id="Phobius"/>
    </source>
</evidence>
<feature type="transmembrane region" description="Helical" evidence="6">
    <location>
        <begin position="193"/>
        <end position="213"/>
    </location>
</feature>
<feature type="transmembrane region" description="Helical" evidence="6">
    <location>
        <begin position="90"/>
        <end position="114"/>
    </location>
</feature>
<evidence type="ECO:0000256" key="1">
    <source>
        <dbReference type="ARBA" id="ARBA00004651"/>
    </source>
</evidence>
<dbReference type="Pfam" id="PF01292">
    <property type="entry name" value="Ni_hydr_CYTB"/>
    <property type="match status" value="1"/>
</dbReference>